<evidence type="ECO:0000256" key="2">
    <source>
        <dbReference type="ARBA" id="ARBA00022475"/>
    </source>
</evidence>
<feature type="domain" description="ABC3 transporter permease C-terminal" evidence="7">
    <location>
        <begin position="279"/>
        <end position="383"/>
    </location>
</feature>
<organism evidence="8 9">
    <name type="scientific">Promicromonospora iranensis</name>
    <dbReference type="NCBI Taxonomy" id="1105144"/>
    <lineage>
        <taxon>Bacteria</taxon>
        <taxon>Bacillati</taxon>
        <taxon>Actinomycetota</taxon>
        <taxon>Actinomycetes</taxon>
        <taxon>Micrococcales</taxon>
        <taxon>Promicromonosporaceae</taxon>
        <taxon>Promicromonospora</taxon>
    </lineage>
</organism>
<evidence type="ECO:0000256" key="6">
    <source>
        <dbReference type="SAM" id="Phobius"/>
    </source>
</evidence>
<dbReference type="InterPro" id="IPR003838">
    <property type="entry name" value="ABC3_permease_C"/>
</dbReference>
<feature type="transmembrane region" description="Helical" evidence="6">
    <location>
        <begin position="328"/>
        <end position="350"/>
    </location>
</feature>
<evidence type="ECO:0000313" key="9">
    <source>
        <dbReference type="Proteomes" id="UP001183585"/>
    </source>
</evidence>
<dbReference type="RefSeq" id="WP_274995290.1">
    <property type="nucleotide sequence ID" value="NZ_JAJQQP010000009.1"/>
</dbReference>
<evidence type="ECO:0000256" key="3">
    <source>
        <dbReference type="ARBA" id="ARBA00022692"/>
    </source>
</evidence>
<accession>A0ABU2CVI7</accession>
<dbReference type="Proteomes" id="UP001183585">
    <property type="component" value="Unassembled WGS sequence"/>
</dbReference>
<comment type="subcellular location">
    <subcellularLocation>
        <location evidence="1">Cell membrane</location>
        <topology evidence="1">Multi-pass membrane protein</topology>
    </subcellularLocation>
</comment>
<dbReference type="EMBL" id="JAVDYE010000001">
    <property type="protein sequence ID" value="MDR7385357.1"/>
    <property type="molecule type" value="Genomic_DNA"/>
</dbReference>
<name>A0ABU2CVI7_9MICO</name>
<feature type="transmembrane region" description="Helical" evidence="6">
    <location>
        <begin position="452"/>
        <end position="471"/>
    </location>
</feature>
<feature type="transmembrane region" description="Helical" evidence="6">
    <location>
        <begin position="728"/>
        <end position="755"/>
    </location>
</feature>
<feature type="domain" description="ABC3 transporter permease C-terminal" evidence="7">
    <location>
        <begin position="679"/>
        <end position="799"/>
    </location>
</feature>
<evidence type="ECO:0000259" key="7">
    <source>
        <dbReference type="Pfam" id="PF02687"/>
    </source>
</evidence>
<keyword evidence="9" id="KW-1185">Reference proteome</keyword>
<evidence type="ECO:0000256" key="4">
    <source>
        <dbReference type="ARBA" id="ARBA00022989"/>
    </source>
</evidence>
<keyword evidence="3 6" id="KW-0812">Transmembrane</keyword>
<keyword evidence="4 6" id="KW-1133">Transmembrane helix</keyword>
<feature type="transmembrane region" description="Helical" evidence="6">
    <location>
        <begin position="365"/>
        <end position="386"/>
    </location>
</feature>
<dbReference type="Pfam" id="PF02687">
    <property type="entry name" value="FtsX"/>
    <property type="match status" value="2"/>
</dbReference>
<sequence length="808" mass="86747">MRSIAVENEERLYLRYAYNDLVKNKGINAALVVTLVLSAFLMATGSMVLERLAGSISRLSEQGKPPDFLQMHKGEYDPAALTRFAADHESEIDAWLVEEMLGYDSASLSWSRPDTGENGDLAASRIDNLFVTQNTEFDFLVDRTGTVVEPAAGEVYVPVLYQQRYGLTPGDVLTIRTGSGPYELEVRGEVKDAQMAASLSPSSRFLIHPEDFEALGRAGGATPEIIVEYRLAADGDANALQTAYEGAGGLPTNGQPVTGPQLRIISMISDGLVAFALVFVSLVLIVIALLNLRFVIRGTLEDEVHEIGAMKAIGIPDREISRLYLTKYSILALVGCVVGGLLAIVAANVLTHGIQTSYAPAPVDVWTFLVPLIALAAVYVIVVGICRGVLRGVRRIEVVNALVHGSTLDEKQAARRTRRQARWVRRTGLVSSSGAGINRRLAVLDLRAEGRAWVLLPVVFGLTAVLITLPANMVSTFESPRFVTYMGVPERDLRADVQFQEDVDGVKDRLVTAMEDDDRLTDVRSYASVDYTADSEDGPARLRVEVGNRPDDGGIRFSQGGLPRDGQIALSVLNADRFRVGVGDDLTIHDGDQSITVQVSGIYQDITSGGQTAKMSGDVTEGAAAYTVFADLAGDGADPGGIADEYDEQFPTGGVKPTQEYVRETLGVLIDSMRAAAWVALVFGLGVVVLITSLFLKLRLARDRSNMGVLSAIGFSAKELVGQVRTKTLLVVAAGTAAGLVLAATAGQSLASAALTAVQLGITDLTFIPNPWLVYVLYPLLLLGAGYFGVAVLTAGVRRADKSEWIRR</sequence>
<keyword evidence="2" id="KW-1003">Cell membrane</keyword>
<feature type="transmembrane region" description="Helical" evidence="6">
    <location>
        <begin position="29"/>
        <end position="49"/>
    </location>
</feature>
<feature type="transmembrane region" description="Helical" evidence="6">
    <location>
        <begin position="775"/>
        <end position="797"/>
    </location>
</feature>
<dbReference type="InterPro" id="IPR038766">
    <property type="entry name" value="Membrane_comp_ABC_pdt"/>
</dbReference>
<gene>
    <name evidence="8" type="ORF">J2S48_004872</name>
</gene>
<dbReference type="PANTHER" id="PTHR30287:SF2">
    <property type="entry name" value="BLL1001 PROTEIN"/>
    <property type="match status" value="1"/>
</dbReference>
<protein>
    <submittedName>
        <fullName evidence="8">ABC transport system permease protein</fullName>
    </submittedName>
</protein>
<evidence type="ECO:0000256" key="1">
    <source>
        <dbReference type="ARBA" id="ARBA00004651"/>
    </source>
</evidence>
<keyword evidence="5 6" id="KW-0472">Membrane</keyword>
<feature type="transmembrane region" description="Helical" evidence="6">
    <location>
        <begin position="272"/>
        <end position="292"/>
    </location>
</feature>
<evidence type="ECO:0000313" key="8">
    <source>
        <dbReference type="EMBL" id="MDR7385357.1"/>
    </source>
</evidence>
<evidence type="ECO:0000256" key="5">
    <source>
        <dbReference type="ARBA" id="ARBA00023136"/>
    </source>
</evidence>
<proteinExistence type="predicted"/>
<dbReference type="PANTHER" id="PTHR30287">
    <property type="entry name" value="MEMBRANE COMPONENT OF PREDICTED ABC SUPERFAMILY METABOLITE UPTAKE TRANSPORTER"/>
    <property type="match status" value="1"/>
</dbReference>
<comment type="caution">
    <text evidence="8">The sequence shown here is derived from an EMBL/GenBank/DDBJ whole genome shotgun (WGS) entry which is preliminary data.</text>
</comment>
<feature type="transmembrane region" description="Helical" evidence="6">
    <location>
        <begin position="675"/>
        <end position="696"/>
    </location>
</feature>
<reference evidence="8 9" key="1">
    <citation type="submission" date="2023-07" db="EMBL/GenBank/DDBJ databases">
        <title>Sequencing the genomes of 1000 actinobacteria strains.</title>
        <authorList>
            <person name="Klenk H.-P."/>
        </authorList>
    </citation>
    <scope>NUCLEOTIDE SEQUENCE [LARGE SCALE GENOMIC DNA]</scope>
    <source>
        <strain evidence="8 9">DSM 45554</strain>
    </source>
</reference>